<dbReference type="RefSeq" id="WP_336403030.1">
    <property type="nucleotide sequence ID" value="NZ_JBAPLU010000003.1"/>
</dbReference>
<dbReference type="CDD" id="cd08010">
    <property type="entry name" value="MltG_like"/>
    <property type="match status" value="1"/>
</dbReference>
<name>A0ABU8DR23_9ACTN</name>
<feature type="transmembrane region" description="Helical" evidence="7">
    <location>
        <begin position="263"/>
        <end position="287"/>
    </location>
</feature>
<dbReference type="NCBIfam" id="TIGR00247">
    <property type="entry name" value="endolytic transglycosylase MltG"/>
    <property type="match status" value="1"/>
</dbReference>
<keyword evidence="4 7" id="KW-0472">Membrane</keyword>
<sequence length="602" mass="63603">MSDERRYPGDGADSTGGGRRRAREGDGEGRSASDFLAAWHTGEFPAVQDDPTGPLTGGRRARRIAAEEAARAESPAPPAPDDDATVRTPLVPGAQPPARGPQVPPVAPPATPRPPASALSGLVLGTTGENPAVRAGRGVPAESTPRADDGHDEHDGYEDAYDDAYGHDGHDGHDGHGYDDHHGDDHHGDDRGGHGYEDAGDHDRYPESGELPVGRPVTGEHPAWDQTGGLEVIGADVEDERGRRGRRRGVSGERPRRRKRRPVTVVVSLLVLAGLVVGIVFGGQWLLEKVNPTAADYTGSGSGEVQIRVEDGDSLTAIANTLVADDVVASTRPFLDAAAANPAAAGIQPGVYSMALQMSGQAALDRLLDPASRLFARVTLPEGLRVDAALQRIADDSEIPLADLQAAATDPAALGLPAWANGLLEGHLFPATYDIQPGETAVQVLSTMVARAEQTFDELQIPEADRQRVLTEASLVQAEAATTEDMSKVATVIDNRVAIGQALQFDTTVNYATGKTGITTTAEDRAIDSPYNTYLYPGLPPGAINSPGEEALQAVLNPTPGPWLYFVVVDPDTGDTRFAATLEEHYANVALFQQWLRENSGD</sequence>
<dbReference type="Proteomes" id="UP001361570">
    <property type="component" value="Unassembled WGS sequence"/>
</dbReference>
<keyword evidence="3 7" id="KW-1133">Transmembrane helix</keyword>
<organism evidence="9 10">
    <name type="scientific">Klenkia sesuvii</name>
    <dbReference type="NCBI Taxonomy" id="3103137"/>
    <lineage>
        <taxon>Bacteria</taxon>
        <taxon>Bacillati</taxon>
        <taxon>Actinomycetota</taxon>
        <taxon>Actinomycetes</taxon>
        <taxon>Geodermatophilales</taxon>
        <taxon>Geodermatophilaceae</taxon>
        <taxon>Klenkia</taxon>
    </lineage>
</organism>
<keyword evidence="1 7" id="KW-1003">Cell membrane</keyword>
<comment type="catalytic activity">
    <reaction evidence="7">
        <text>a peptidoglycan chain = a peptidoglycan chain with N-acetyl-1,6-anhydromuramyl-[peptide] at the reducing end + a peptidoglycan chain with N-acetylglucosamine at the non-reducing end.</text>
        <dbReference type="EC" id="4.2.2.29"/>
    </reaction>
</comment>
<keyword evidence="2 7" id="KW-0812">Transmembrane</keyword>
<feature type="site" description="Important for catalytic activity" evidence="7">
    <location>
        <position position="479"/>
    </location>
</feature>
<evidence type="ECO:0000256" key="5">
    <source>
        <dbReference type="ARBA" id="ARBA00023239"/>
    </source>
</evidence>
<reference evidence="9 10" key="1">
    <citation type="submission" date="2024-03" db="EMBL/GenBank/DDBJ databases">
        <title>Draft genome sequence of Klenkia sp. LSe6-5.</title>
        <authorList>
            <person name="Duangmal K."/>
            <person name="Chantavorakit T."/>
        </authorList>
    </citation>
    <scope>NUCLEOTIDE SEQUENCE [LARGE SCALE GENOMIC DNA]</scope>
    <source>
        <strain evidence="9 10">LSe6-5</strain>
    </source>
</reference>
<dbReference type="PANTHER" id="PTHR30518:SF2">
    <property type="entry name" value="ENDOLYTIC MUREIN TRANSGLYCOSYLASE"/>
    <property type="match status" value="1"/>
</dbReference>
<dbReference type="InterPro" id="IPR003770">
    <property type="entry name" value="MLTG-like"/>
</dbReference>
<feature type="compositionally biased region" description="Basic and acidic residues" evidence="8">
    <location>
        <begin position="145"/>
        <end position="154"/>
    </location>
</feature>
<proteinExistence type="inferred from homology"/>
<evidence type="ECO:0000313" key="10">
    <source>
        <dbReference type="Proteomes" id="UP001361570"/>
    </source>
</evidence>
<evidence type="ECO:0000256" key="7">
    <source>
        <dbReference type="HAMAP-Rule" id="MF_02065"/>
    </source>
</evidence>
<gene>
    <name evidence="7 9" type="primary">mltG</name>
    <name evidence="9" type="ORF">TEK04_04040</name>
</gene>
<dbReference type="Pfam" id="PF02618">
    <property type="entry name" value="YceG"/>
    <property type="match status" value="1"/>
</dbReference>
<evidence type="ECO:0000256" key="8">
    <source>
        <dbReference type="SAM" id="MobiDB-lite"/>
    </source>
</evidence>
<comment type="subcellular location">
    <subcellularLocation>
        <location evidence="7">Cell membrane</location>
        <topology evidence="7">Single-pass membrane protein</topology>
    </subcellularLocation>
</comment>
<dbReference type="Gene3D" id="3.30.1490.480">
    <property type="entry name" value="Endolytic murein transglycosylase"/>
    <property type="match status" value="1"/>
</dbReference>
<dbReference type="PANTHER" id="PTHR30518">
    <property type="entry name" value="ENDOLYTIC MUREIN TRANSGLYCOSYLASE"/>
    <property type="match status" value="1"/>
</dbReference>
<feature type="region of interest" description="Disordered" evidence="8">
    <location>
        <begin position="1"/>
        <end position="259"/>
    </location>
</feature>
<protein>
    <recommendedName>
        <fullName evidence="7">Endolytic murein transglycosylase</fullName>
        <ecNumber evidence="7">4.2.2.29</ecNumber>
    </recommendedName>
    <alternativeName>
        <fullName evidence="7">Peptidoglycan lytic transglycosylase</fullName>
    </alternativeName>
    <alternativeName>
        <fullName evidence="7">Peptidoglycan polymerization terminase</fullName>
    </alternativeName>
</protein>
<dbReference type="HAMAP" id="MF_02065">
    <property type="entry name" value="MltG"/>
    <property type="match status" value="1"/>
</dbReference>
<evidence type="ECO:0000256" key="4">
    <source>
        <dbReference type="ARBA" id="ARBA00023136"/>
    </source>
</evidence>
<keyword evidence="6 7" id="KW-0961">Cell wall biogenesis/degradation</keyword>
<dbReference type="EC" id="4.2.2.29" evidence="7"/>
<comment type="similarity">
    <text evidence="7">Belongs to the transglycosylase MltG family.</text>
</comment>
<keyword evidence="10" id="KW-1185">Reference proteome</keyword>
<evidence type="ECO:0000256" key="6">
    <source>
        <dbReference type="ARBA" id="ARBA00023316"/>
    </source>
</evidence>
<comment type="function">
    <text evidence="7">Functions as a peptidoglycan terminase that cleaves nascent peptidoglycan strands endolytically to terminate their elongation.</text>
</comment>
<evidence type="ECO:0000313" key="9">
    <source>
        <dbReference type="EMBL" id="MEI4270886.1"/>
    </source>
</evidence>
<comment type="caution">
    <text evidence="9">The sequence shown here is derived from an EMBL/GenBank/DDBJ whole genome shotgun (WGS) entry which is preliminary data.</text>
</comment>
<dbReference type="EMBL" id="JBAPLU010000003">
    <property type="protein sequence ID" value="MEI4270886.1"/>
    <property type="molecule type" value="Genomic_DNA"/>
</dbReference>
<feature type="compositionally biased region" description="Basic residues" evidence="8">
    <location>
        <begin position="243"/>
        <end position="259"/>
    </location>
</feature>
<evidence type="ECO:0000256" key="2">
    <source>
        <dbReference type="ARBA" id="ARBA00022692"/>
    </source>
</evidence>
<dbReference type="Gene3D" id="3.30.160.60">
    <property type="entry name" value="Classic Zinc Finger"/>
    <property type="match status" value="1"/>
</dbReference>
<evidence type="ECO:0000256" key="3">
    <source>
        <dbReference type="ARBA" id="ARBA00022989"/>
    </source>
</evidence>
<evidence type="ECO:0000256" key="1">
    <source>
        <dbReference type="ARBA" id="ARBA00022475"/>
    </source>
</evidence>
<keyword evidence="5 7" id="KW-0456">Lyase</keyword>
<feature type="compositionally biased region" description="Pro residues" evidence="8">
    <location>
        <begin position="94"/>
        <end position="115"/>
    </location>
</feature>
<accession>A0ABU8DR23</accession>
<feature type="compositionally biased region" description="Basic and acidic residues" evidence="8">
    <location>
        <begin position="164"/>
        <end position="207"/>
    </location>
</feature>